<sequence length="1700" mass="194060">MSDLRFTKEGVPIFDGTSEHYIPYRRAALNYVETLEWKKRSLAGPRLQAALEGTARVAVQDQVPGWISHEMGAQQLLDYLKTKVTPPTLAEAGKMITRIWSPRDIDKNPIELYEKPMWSRRMTMWNLENQPQLLTTLGKDITGKYDVSVTASVEADKFLPDFVVAWMLLQRSGLDGTERGTIIANLKNQFTTTRVKDALRLAWPEEDLKKRDMARGAALMVEDEDDEALMNDMDTDPPNDMTQEEEYEYGYLVKDAEEAYQTFQVARRTLREAREKQSLFKKSRQFFPMKRNFGNDRSKGDSKGSIKKCFRCNGDHPTSECPDKHAPDRGSQSAHLAFSAYGTSEPRATDVSLHAMKNTEDQAALSLQQILREGKAIIDGGATSSVASVEAMEQIMRLNQDQDPSRDIAVERTERPHFRFGNNGRTQCLSTAKVPVPLGNTLGEMRVHVHEIEGQPVLMSVAALRALGAVIDFEKDEAIFRNVDASVVVPLERVVQVTTAMPYLSKAVLTERLLTYGETVPEGWTRLQMEGRLWELHQSEEPSVRTIRQKQLKELRKACKNKGEIKTYLELHYNVELTGNETLKSMQARAYEELMKASPALREDKMEFGKHSAMEYQEVILNDPNYTDWCITTMMETGGLKGTANWRLKRYASWAQEVRKDPRGLAKLRNKSAPKNHTNIEKEEEMFSESETENRIQALEDQIRDLRRQGKKGKTNSEVSERRMTPEEHAAFKEAKGIEVKDFILAKAFEKLPESFKPEHSCQEENFKDKFYVLLYQKSVKLYSWWQNICKQIQERFRRGEWEVNSFVQCGVTIQRQEDGGFLLTQPEYVNQIDEVFMSKKRWHEMESPATASERQQMRSVLGALSWHAGQLAMEMSAPVGLLLSRVNHATVYDLIQTNKLLKQAKARKSQKIWVHPIPLDQLIVVAWVDASHANREDGSSTKGALVSDSKNVYDRLTQPILTLRGAEKRSDLVRSELGKLQEAFKESEIQVRRLDAAEKSVREQLERAEEQRSNAARKATAQSKALEEDLRLLRQQLEEKDRAMDQRGSTRNWLKALGSLKAQLGNWVRVASGAGMEEKSKMEALAQRQGTKELSEAKAAVAELTSQLAKVNEELSLQQQQLKEAEEMRLVAEALAKEAKSKAPQVEVKEDKSEALAEELVPNRPFFTPARDASAHTAVCGWILRVELFSDGPTESTEVENGPGRKRVARLLRHFALLSLLAAVCLIGRQRPSWYEAVRYRQGSQLWAPPEWHKDAEGNDVKDTWDHYQMPNCDSGPPPNAKKKVIVGPKIALRKMKEKLKLPKLKIEAVRKMKDVLDLTDPQPQLFATDTLRLRRLRHEVDEGDEPDALPPKLAAVRDLKDGRVHIKYVPVKRTRAQQICAEHIAIASADHAQMIKAHAAFEAHRKAIRGLHYWQGTHRCGIQFYNTDFPAKITWRDDRGHESPAHCQQACTWNHDCEGFSWSKWGCFLKKTPKLPENEKRKNSTRFIHKFVAGVYSGHPCNQKESPYPWINDPFQKHNLPKPKAYHPAKNASMFCTMLILPYSYEVDLTIMQHQNYYSIFMCEHWQIYSSQPMQLAPRLTTRLVNTSQVAEAAGQWGTALNTEAFVAYWRALILDGDYLKAKWLIKVDPDTVWFPHRLVPLLMETEQHHSLEAPGIYLNNCPQGLHGPIEILSQTAFSDLEPDWNPPEKSANNRVNS</sequence>
<evidence type="ECO:0000313" key="3">
    <source>
        <dbReference type="EMBL" id="CAI4004769.1"/>
    </source>
</evidence>
<gene>
    <name evidence="3" type="ORF">C1SCF055_LOCUS30540</name>
</gene>
<feature type="coiled-coil region" evidence="1">
    <location>
        <begin position="1095"/>
        <end position="1143"/>
    </location>
</feature>
<dbReference type="EMBL" id="CAMXCT010003491">
    <property type="protein sequence ID" value="CAI4004769.1"/>
    <property type="molecule type" value="Genomic_DNA"/>
</dbReference>
<protein>
    <submittedName>
        <fullName evidence="3">Uncharacterized protein</fullName>
    </submittedName>
</protein>
<name>A0A9P1D7R2_9DINO</name>
<evidence type="ECO:0000256" key="2">
    <source>
        <dbReference type="SAM" id="MobiDB-lite"/>
    </source>
</evidence>
<keyword evidence="5" id="KW-1185">Reference proteome</keyword>
<proteinExistence type="predicted"/>
<dbReference type="OrthoDB" id="442097at2759"/>
<evidence type="ECO:0000313" key="5">
    <source>
        <dbReference type="Proteomes" id="UP001152797"/>
    </source>
</evidence>
<keyword evidence="1" id="KW-0175">Coiled coil</keyword>
<evidence type="ECO:0000313" key="4">
    <source>
        <dbReference type="EMBL" id="CAL4792081.1"/>
    </source>
</evidence>
<evidence type="ECO:0000256" key="1">
    <source>
        <dbReference type="SAM" id="Coils"/>
    </source>
</evidence>
<organism evidence="3">
    <name type="scientific">Cladocopium goreaui</name>
    <dbReference type="NCBI Taxonomy" id="2562237"/>
    <lineage>
        <taxon>Eukaryota</taxon>
        <taxon>Sar</taxon>
        <taxon>Alveolata</taxon>
        <taxon>Dinophyceae</taxon>
        <taxon>Suessiales</taxon>
        <taxon>Symbiodiniaceae</taxon>
        <taxon>Cladocopium</taxon>
    </lineage>
</organism>
<accession>A0A9P1D7R2</accession>
<reference evidence="4 5" key="2">
    <citation type="submission" date="2024-05" db="EMBL/GenBank/DDBJ databases">
        <authorList>
            <person name="Chen Y."/>
            <person name="Shah S."/>
            <person name="Dougan E. K."/>
            <person name="Thang M."/>
            <person name="Chan C."/>
        </authorList>
    </citation>
    <scope>NUCLEOTIDE SEQUENCE [LARGE SCALE GENOMIC DNA]</scope>
</reference>
<dbReference type="Proteomes" id="UP001152797">
    <property type="component" value="Unassembled WGS sequence"/>
</dbReference>
<comment type="caution">
    <text evidence="3">The sequence shown here is derived from an EMBL/GenBank/DDBJ whole genome shotgun (WGS) entry which is preliminary data.</text>
</comment>
<feature type="coiled-coil region" evidence="1">
    <location>
        <begin position="992"/>
        <end position="1047"/>
    </location>
</feature>
<feature type="compositionally biased region" description="Basic and acidic residues" evidence="2">
    <location>
        <begin position="719"/>
        <end position="728"/>
    </location>
</feature>
<reference evidence="3" key="1">
    <citation type="submission" date="2022-10" db="EMBL/GenBank/DDBJ databases">
        <authorList>
            <person name="Chen Y."/>
            <person name="Dougan E. K."/>
            <person name="Chan C."/>
            <person name="Rhodes N."/>
            <person name="Thang M."/>
        </authorList>
    </citation>
    <scope>NUCLEOTIDE SEQUENCE</scope>
</reference>
<dbReference type="Gene3D" id="3.50.4.10">
    <property type="entry name" value="Hepatocyte Growth Factor"/>
    <property type="match status" value="1"/>
</dbReference>
<feature type="region of interest" description="Disordered" evidence="2">
    <location>
        <begin position="708"/>
        <end position="728"/>
    </location>
</feature>
<dbReference type="EMBL" id="CAMXCT020003491">
    <property type="protein sequence ID" value="CAL1158144.1"/>
    <property type="molecule type" value="Genomic_DNA"/>
</dbReference>
<dbReference type="EMBL" id="CAMXCT030003491">
    <property type="protein sequence ID" value="CAL4792081.1"/>
    <property type="molecule type" value="Genomic_DNA"/>
</dbReference>